<dbReference type="PANTHER" id="PTHR24114">
    <property type="entry name" value="LEUCINE RICH REPEAT FAMILY PROTEIN"/>
    <property type="match status" value="1"/>
</dbReference>
<dbReference type="SMART" id="SM00368">
    <property type="entry name" value="LRR_RI"/>
    <property type="match status" value="5"/>
</dbReference>
<reference evidence="3" key="1">
    <citation type="submission" date="2025-08" db="UniProtKB">
        <authorList>
            <consortium name="RefSeq"/>
        </authorList>
    </citation>
    <scope>IDENTIFICATION</scope>
    <source>
        <tissue evidence="3">Whole body</tissue>
    </source>
</reference>
<dbReference type="RefSeq" id="XP_026485996.2">
    <property type="nucleotide sequence ID" value="XM_026630211.2"/>
</dbReference>
<dbReference type="PRINTS" id="PR00019">
    <property type="entry name" value="LEURICHRPT"/>
</dbReference>
<dbReference type="OMA" id="CRIGTNG"/>
<evidence type="ECO:0000313" key="3">
    <source>
        <dbReference type="RefSeq" id="XP_026485996.2"/>
    </source>
</evidence>
<dbReference type="Gene3D" id="3.80.10.10">
    <property type="entry name" value="Ribonuclease Inhibitor"/>
    <property type="match status" value="1"/>
</dbReference>
<name>A0A8B8HQZ9_VANTA</name>
<dbReference type="SUPFAM" id="SSF52047">
    <property type="entry name" value="RNI-like"/>
    <property type="match status" value="1"/>
</dbReference>
<dbReference type="InterPro" id="IPR052394">
    <property type="entry name" value="LRR-containing"/>
</dbReference>
<dbReference type="Pfam" id="PF13516">
    <property type="entry name" value="LRR_6"/>
    <property type="match status" value="3"/>
</dbReference>
<gene>
    <name evidence="3" type="primary">LOC113393365</name>
</gene>
<dbReference type="InterPro" id="IPR032675">
    <property type="entry name" value="LRR_dom_sf"/>
</dbReference>
<dbReference type="OrthoDB" id="8436363at2759"/>
<evidence type="ECO:0000313" key="2">
    <source>
        <dbReference type="Proteomes" id="UP001652626"/>
    </source>
</evidence>
<dbReference type="Proteomes" id="UP001652626">
    <property type="component" value="Chromosome 6"/>
</dbReference>
<dbReference type="InterPro" id="IPR001611">
    <property type="entry name" value="Leu-rich_rpt"/>
</dbReference>
<feature type="region of interest" description="Disordered" evidence="1">
    <location>
        <begin position="526"/>
        <end position="554"/>
    </location>
</feature>
<evidence type="ECO:0000256" key="1">
    <source>
        <dbReference type="SAM" id="MobiDB-lite"/>
    </source>
</evidence>
<proteinExistence type="predicted"/>
<dbReference type="GeneID" id="113393365"/>
<dbReference type="Pfam" id="PF00560">
    <property type="entry name" value="LRR_1"/>
    <property type="match status" value="1"/>
</dbReference>
<dbReference type="PROSITE" id="PS51450">
    <property type="entry name" value="LRR"/>
    <property type="match status" value="2"/>
</dbReference>
<sequence>MSSCNSVRSPDIQISVCYKTSMPSLSSSDNEMEDWALMSMPSSVNTKMAAYKEGLYDPGSGEICTKYIPMSDSTVQRHLYYAYPCIKDPGIKEALLESEEIKHFPLDGQELYLDLCEEMKVIPVRSFHRGLLGEVIDLKYYGVNPSCVRAMSIALTYNRYVRRIDLTSNYLSEDACYHLGQMLGDNVVVQELILSRCRIRTGGIKRLVVFFASRPLEELDLSYNELGDIGFEHLAQQILKGAVIKRLNLSYNDLSSEAASSFAAAIEGNNKITHLDLSWNKMSSLKGVNEFLSYLSESEVLVNLNMSWNNLTISKILKKLLAVKTLRVLDLSNNKLSRLDKIAAKTIANSLKTAKSLHTLDLSFNPFYENDAFLVVSKLRNRNIKLVNLFMDNVEVNKKFIKERQEVLQLSFRKDCKITHGPVKHDYTLSTADIREIILKRMDYLTGHGSKKNRLDIALYFLEKIKNYDNLQPRQILRDMKLAGRPLDEDLVGGLIDIFPGPKLDKGDKTLDLAGVVEMIQRLWPDRKLPPTPEPEEAEPVVVVPEVNKNKKKK</sequence>
<dbReference type="AlphaFoldDB" id="A0A8B8HQZ9"/>
<keyword evidence="2" id="KW-1185">Reference proteome</keyword>
<dbReference type="PANTHER" id="PTHR24114:SF2">
    <property type="entry name" value="F-BOX DOMAIN-CONTAINING PROTEIN-RELATED"/>
    <property type="match status" value="1"/>
</dbReference>
<accession>A0A8B8HQZ9</accession>
<protein>
    <submittedName>
        <fullName evidence="3">Leucine-rich repeat-containing protein 74B-like</fullName>
    </submittedName>
</protein>
<organism evidence="2 3">
    <name type="scientific">Vanessa tameamea</name>
    <name type="common">Kamehameha butterfly</name>
    <dbReference type="NCBI Taxonomy" id="334116"/>
    <lineage>
        <taxon>Eukaryota</taxon>
        <taxon>Metazoa</taxon>
        <taxon>Ecdysozoa</taxon>
        <taxon>Arthropoda</taxon>
        <taxon>Hexapoda</taxon>
        <taxon>Insecta</taxon>
        <taxon>Pterygota</taxon>
        <taxon>Neoptera</taxon>
        <taxon>Endopterygota</taxon>
        <taxon>Lepidoptera</taxon>
        <taxon>Glossata</taxon>
        <taxon>Ditrysia</taxon>
        <taxon>Papilionoidea</taxon>
        <taxon>Nymphalidae</taxon>
        <taxon>Nymphalinae</taxon>
        <taxon>Vanessa</taxon>
    </lineage>
</organism>